<organism evidence="1">
    <name type="scientific">Methylobacterium bullatum</name>
    <dbReference type="NCBI Taxonomy" id="570505"/>
    <lineage>
        <taxon>Bacteria</taxon>
        <taxon>Pseudomonadati</taxon>
        <taxon>Pseudomonadota</taxon>
        <taxon>Alphaproteobacteria</taxon>
        <taxon>Hyphomicrobiales</taxon>
        <taxon>Methylobacteriaceae</taxon>
        <taxon>Methylobacterium</taxon>
    </lineage>
</organism>
<proteinExistence type="predicted"/>
<sequence length="100" mass="11462">MAVFAISFRFGSEGDRDARYKSFVNKVEELAIDYVFDETTSFFIIEVNSTAESLAQTLYTGTDIHTTWDKLVVISLTDKTYATKCKIEYPALLKKLMDKR</sequence>
<gene>
    <name evidence="1" type="ORF">MBLL_00792</name>
</gene>
<name>A0A679JJN4_9HYPH</name>
<dbReference type="EMBL" id="LR743510">
    <property type="protein sequence ID" value="CAA2137715.1"/>
    <property type="molecule type" value="Genomic_DNA"/>
</dbReference>
<dbReference type="AlphaFoldDB" id="A0A679JJN4"/>
<dbReference type="RefSeq" id="WP_339159403.1">
    <property type="nucleotide sequence ID" value="NZ_LR743510.1"/>
</dbReference>
<accession>A0A679JJN4</accession>
<geneLocation type="plasmid" evidence="1">
    <name>1</name>
</geneLocation>
<reference evidence="1" key="1">
    <citation type="submission" date="2019-12" db="EMBL/GenBank/DDBJ databases">
        <authorList>
            <person name="Cremers G."/>
        </authorList>
    </citation>
    <scope>NUCLEOTIDE SEQUENCE</scope>
    <source>
        <strain evidence="1">Mbul2</strain>
        <plasmid evidence="1">1</plasmid>
    </source>
</reference>
<keyword evidence="1" id="KW-0614">Plasmid</keyword>
<evidence type="ECO:0000313" key="1">
    <source>
        <dbReference type="EMBL" id="CAA2137715.1"/>
    </source>
</evidence>
<protein>
    <submittedName>
        <fullName evidence="1">Uncharacterized protein</fullName>
    </submittedName>
</protein>